<feature type="compositionally biased region" description="Polar residues" evidence="1">
    <location>
        <begin position="919"/>
        <end position="943"/>
    </location>
</feature>
<feature type="region of interest" description="Disordered" evidence="1">
    <location>
        <begin position="64"/>
        <end position="101"/>
    </location>
</feature>
<dbReference type="Gene3D" id="1.25.10.10">
    <property type="entry name" value="Leucine-rich Repeat Variant"/>
    <property type="match status" value="1"/>
</dbReference>
<dbReference type="Proteomes" id="UP000288805">
    <property type="component" value="Unassembled WGS sequence"/>
</dbReference>
<dbReference type="GO" id="GO:0005634">
    <property type="term" value="C:nucleus"/>
    <property type="evidence" value="ECO:0007669"/>
    <property type="project" value="InterPro"/>
</dbReference>
<dbReference type="SUPFAM" id="SSF48371">
    <property type="entry name" value="ARM repeat"/>
    <property type="match status" value="1"/>
</dbReference>
<feature type="compositionally biased region" description="Basic residues" evidence="1">
    <location>
        <begin position="79"/>
        <end position="89"/>
    </location>
</feature>
<protein>
    <submittedName>
        <fullName evidence="2">Condensin-2 complex subunit G2</fullName>
    </submittedName>
</protein>
<dbReference type="Pfam" id="PF12422">
    <property type="entry name" value="Condensin2nSMC"/>
    <property type="match status" value="1"/>
</dbReference>
<dbReference type="InterPro" id="IPR024741">
    <property type="entry name" value="Condensin2_G2"/>
</dbReference>
<reference evidence="2 3" key="1">
    <citation type="journal article" date="2018" name="PLoS Genet.">
        <title>Population sequencing reveals clonal diversity and ancestral inbreeding in the grapevine cultivar Chardonnay.</title>
        <authorList>
            <person name="Roach M.J."/>
            <person name="Johnson D.L."/>
            <person name="Bohlmann J."/>
            <person name="van Vuuren H.J."/>
            <person name="Jones S.J."/>
            <person name="Pretorius I.S."/>
            <person name="Schmidt S.A."/>
            <person name="Borneman A.R."/>
        </authorList>
    </citation>
    <scope>NUCLEOTIDE SEQUENCE [LARGE SCALE GENOMIC DNA]</scope>
    <source>
        <strain evidence="3">cv. Chardonnay</strain>
        <tissue evidence="2">Leaf</tissue>
    </source>
</reference>
<sequence>MDKRLRSSLQASPESFLSSATKLGLRSAKASLKSLIHGITPSSPLSSSLPPSLHNSISHSIASFQNLRDSGKSPPSPPTKRRRRSSRQAKTRDEEVEENHESGVLQDLQVLSHIALLCVSHPKNTFSPADLLPAVQVLHDNLILFESDSVLLSEIANLCEEWWKDGLVGRETLISQSLPFLLSRSLTLKKKVDVHRVYMLREAFALFDFEDESIEDLKLLMIRCVITPLYLKTEDGRKFVAFMFGLSRQLVKEALAMIRSQIPFGRKSMLETYGDIVFQAWKHVEGESRNEIENGFLQGLIEGAIHANSGALAASIRRVLGGFINQRTTNGVEKLLFRLTEPVIFRSLQVANSNVRLNSLHLLLDSFPLEDPDATKETKDTMLDKQFFLLERLLSDDCPEIRVVAVEGSCRILHLFWEIIPSSTITKMITKIFDDMSSDKCNEVRLSTLNGIMYLLGNPQSHEILKVLLPRLGHLILDPALSVRVAIADLLLLLRDIRTFQFHKVVGLDVLLSTLADDQPPVAQKITKLLIPSYFPSKVTPEEACKRCVTLIKRSPKAGARLCEFALSEGASMKSLLELVKVFISLVLSPKKLQGDQIESLLVGAAYLCNNLVTEPLYITALKELFSGGKLKRLFTAAETGPAQSSVVNIISSISPDDAAEFVEECMGLVTDCSGLSENTERQEEVRSVHKLMLSCDWFDDMFDVLTRLLQKAAYGCHTKFGTEMPKQCVPSVKRKKTKSSFKISAKEKHVSGKKLPNMSTSIFEEAYPNAVGVAWQIIDLIKSEGTRIATLRSKTLESAFFALKVISEVSIVHCMNYEHMDTTPILAYSSLALHLTLQNISSMGAKNEGFHFSRSSSLEASDINTVLEQTMYHLFSCIEKLFQAGDAGKSSKLPSERKKDHKKAANSCRQKLREPQTDPCSTSDGGHAQPQTDPSSTSDGGNAQAQMEKLLISFFHVTATVRSLGKLIPMYHIAINLIKEAIVTHPTFKNDSKLLLEYSISCSMHFCLAHLISSQPEHYDPPLGFSSLQEFLFQYLLHWNFSLKGLGTTFSEPKRISNVMKMLTAVLKFIVDAATMRLVSNDGRFLKFTTIYIQYTISIIRQHSQDQLQFNDDDLRGTFLCLKSSLTYTAKFLNLVLANTNEASTPPPEAYNLANYLLDLIISVESYLGSVYAVRLVTALKPWLPDLVLALGARHIMKQTSEEGTQFTESEQSELQLPSWTSILAKIELDELANISPNEEAERVSEPGKLSSFKKLIGMMTLLLRGNSSILDAVGKIFMTASAVALEREDFGLLLGLLHFVCVKLVGHEHRGWQGLDMMLASLEGIYPEIERQVEEPSGNEHGKQKLQKARALLEPIWINYTCESEGPSMMEE</sequence>
<evidence type="ECO:0000256" key="1">
    <source>
        <dbReference type="SAM" id="MobiDB-lite"/>
    </source>
</evidence>
<evidence type="ECO:0000313" key="3">
    <source>
        <dbReference type="Proteomes" id="UP000288805"/>
    </source>
</evidence>
<gene>
    <name evidence="2" type="primary">ncapg2_1</name>
    <name evidence="2" type="ORF">CK203_000788</name>
</gene>
<dbReference type="InterPro" id="IPR016024">
    <property type="entry name" value="ARM-type_fold"/>
</dbReference>
<accession>A0A438KQ53</accession>
<evidence type="ECO:0000313" key="2">
    <source>
        <dbReference type="EMBL" id="RVX23326.1"/>
    </source>
</evidence>
<organism evidence="2 3">
    <name type="scientific">Vitis vinifera</name>
    <name type="common">Grape</name>
    <dbReference type="NCBI Taxonomy" id="29760"/>
    <lineage>
        <taxon>Eukaryota</taxon>
        <taxon>Viridiplantae</taxon>
        <taxon>Streptophyta</taxon>
        <taxon>Embryophyta</taxon>
        <taxon>Tracheophyta</taxon>
        <taxon>Spermatophyta</taxon>
        <taxon>Magnoliopsida</taxon>
        <taxon>eudicotyledons</taxon>
        <taxon>Gunneridae</taxon>
        <taxon>Pentapetalae</taxon>
        <taxon>rosids</taxon>
        <taxon>Vitales</taxon>
        <taxon>Vitaceae</taxon>
        <taxon>Viteae</taxon>
        <taxon>Vitis</taxon>
    </lineage>
</organism>
<comment type="caution">
    <text evidence="2">The sequence shown here is derived from an EMBL/GenBank/DDBJ whole genome shotgun (WGS) entry which is preliminary data.</text>
</comment>
<dbReference type="PANTHER" id="PTHR16199">
    <property type="entry name" value="CONDENSIN-2 COMPLEX SUBUNIT G2"/>
    <property type="match status" value="1"/>
</dbReference>
<feature type="region of interest" description="Disordered" evidence="1">
    <location>
        <begin position="890"/>
        <end position="943"/>
    </location>
</feature>
<proteinExistence type="predicted"/>
<name>A0A438KQ53_VITVI</name>
<dbReference type="EMBL" id="QGNW01000001">
    <property type="protein sequence ID" value="RVX23326.1"/>
    <property type="molecule type" value="Genomic_DNA"/>
</dbReference>
<dbReference type="PANTHER" id="PTHR16199:SF4">
    <property type="entry name" value="CONDENSIN-2 COMPLEX SUBUNIT G2"/>
    <property type="match status" value="1"/>
</dbReference>
<dbReference type="InterPro" id="IPR011989">
    <property type="entry name" value="ARM-like"/>
</dbReference>